<keyword evidence="3 9" id="KW-0812">Transmembrane</keyword>
<dbReference type="InterPro" id="IPR004089">
    <property type="entry name" value="MCPsignal_dom"/>
</dbReference>
<dbReference type="PROSITE" id="PS50111">
    <property type="entry name" value="CHEMOTAXIS_TRANSDUC_2"/>
    <property type="match status" value="1"/>
</dbReference>
<dbReference type="PANTHER" id="PTHR32089">
    <property type="entry name" value="METHYL-ACCEPTING CHEMOTAXIS PROTEIN MCPB"/>
    <property type="match status" value="1"/>
</dbReference>
<evidence type="ECO:0000256" key="9">
    <source>
        <dbReference type="SAM" id="Phobius"/>
    </source>
</evidence>
<dbReference type="PANTHER" id="PTHR32089:SF112">
    <property type="entry name" value="LYSOZYME-LIKE PROTEIN-RELATED"/>
    <property type="match status" value="1"/>
</dbReference>
<keyword evidence="2" id="KW-1003">Cell membrane</keyword>
<evidence type="ECO:0000259" key="10">
    <source>
        <dbReference type="PROSITE" id="PS50111"/>
    </source>
</evidence>
<name>N2ACY3_9FIRM</name>
<gene>
    <name evidence="12" type="ORF">C823_02431</name>
</gene>
<evidence type="ECO:0000256" key="8">
    <source>
        <dbReference type="PROSITE-ProRule" id="PRU00284"/>
    </source>
</evidence>
<dbReference type="GO" id="GO:0006935">
    <property type="term" value="P:chemotaxis"/>
    <property type="evidence" value="ECO:0007669"/>
    <property type="project" value="InterPro"/>
</dbReference>
<dbReference type="Proteomes" id="UP000012589">
    <property type="component" value="Unassembled WGS sequence"/>
</dbReference>
<dbReference type="PRINTS" id="PR00260">
    <property type="entry name" value="CHEMTRNSDUCR"/>
</dbReference>
<keyword evidence="13" id="KW-1185">Reference proteome</keyword>
<dbReference type="GO" id="GO:0004888">
    <property type="term" value="F:transmembrane signaling receptor activity"/>
    <property type="evidence" value="ECO:0007669"/>
    <property type="project" value="InterPro"/>
</dbReference>
<feature type="transmembrane region" description="Helical" evidence="9">
    <location>
        <begin position="140"/>
        <end position="163"/>
    </location>
</feature>
<evidence type="ECO:0000313" key="12">
    <source>
        <dbReference type="EMBL" id="EMZ27307.1"/>
    </source>
</evidence>
<keyword evidence="4 9" id="KW-1133">Transmembrane helix</keyword>
<dbReference type="Pfam" id="PF17202">
    <property type="entry name" value="sCache_3_3"/>
    <property type="match status" value="1"/>
</dbReference>
<feature type="domain" description="HAMP" evidence="11">
    <location>
        <begin position="165"/>
        <end position="220"/>
    </location>
</feature>
<comment type="similarity">
    <text evidence="7">Belongs to the methyl-accepting chemotaxis (MCP) protein family.</text>
</comment>
<dbReference type="OrthoDB" id="9807021at2"/>
<reference evidence="12 13" key="1">
    <citation type="journal article" date="2014" name="Genome Announc.">
        <title>Draft genome sequences of the altered schaedler flora, a defined bacterial community from gnotobiotic mice.</title>
        <authorList>
            <person name="Wannemuehler M.J."/>
            <person name="Overstreet A.M."/>
            <person name="Ward D.V."/>
            <person name="Phillips G.J."/>
        </authorList>
    </citation>
    <scope>NUCLEOTIDE SEQUENCE [LARGE SCALE GENOMIC DNA]</scope>
    <source>
        <strain evidence="12 13">ASF492</strain>
    </source>
</reference>
<dbReference type="InterPro" id="IPR033463">
    <property type="entry name" value="sCache_3"/>
</dbReference>
<dbReference type="PROSITE" id="PS50885">
    <property type="entry name" value="HAMP"/>
    <property type="match status" value="1"/>
</dbReference>
<keyword evidence="6 8" id="KW-0807">Transducer</keyword>
<comment type="caution">
    <text evidence="12">The sequence shown here is derived from an EMBL/GenBank/DDBJ whole genome shotgun (WGS) entry which is preliminary data.</text>
</comment>
<evidence type="ECO:0000256" key="4">
    <source>
        <dbReference type="ARBA" id="ARBA00022989"/>
    </source>
</evidence>
<sequence>MNIKLKLILLELLSLLALSIILISGSLMLSVGEINVRMEETLQTAVYGYHGDTSYLQKQGENIDITVFEGDTRIDSSIEGAVGTKASTAVIEEVLNKKNTYFDTNINVNGTAYYGYYIPTDTGMLFAGKPKTAVSEFIRASLMLLIGIGAVAYLICAVISAIISNSISKRIRCAAECLEVLASGDLSQEFPTAKADSKDEVEIITHAVYDLQLQLKDIVTNITMQSDQLNASNTEFSDRFNALAKSVVNINNAVEGIAVGSHSQAQETTSAGQQIAQMADVIEQNSSNAADLEHAVEHMSGLSKQTSRTLADLIAMNETTTANISTVSKQTDATNTSAENIQNAVQMIQNIAEQTNLLSLNASIEAARAGEAGKGFAVVAEEIRKLAEDSSKSANEIEASVQELLTNSNISVQKMNEVSTDATVQREKLQHTSNDFEDLMNEIGSVYAASKSIYEQTERLEAQKNTIHDVIQQLSSISEENAATTQVTSTSMQELSNTIEDCRQETVVLTELNDHLKQQINRFRL</sequence>
<evidence type="ECO:0000256" key="1">
    <source>
        <dbReference type="ARBA" id="ARBA00004651"/>
    </source>
</evidence>
<organism evidence="12 13">
    <name type="scientific">Eubacterium plexicaudatum ASF492</name>
    <dbReference type="NCBI Taxonomy" id="1235802"/>
    <lineage>
        <taxon>Bacteria</taxon>
        <taxon>Bacillati</taxon>
        <taxon>Bacillota</taxon>
        <taxon>Clostridia</taxon>
        <taxon>Eubacteriales</taxon>
        <taxon>Eubacteriaceae</taxon>
        <taxon>Eubacterium</taxon>
    </lineage>
</organism>
<feature type="transmembrane region" description="Helical" evidence="9">
    <location>
        <begin position="7"/>
        <end position="29"/>
    </location>
</feature>
<dbReference type="Pfam" id="PF00015">
    <property type="entry name" value="MCPsignal"/>
    <property type="match status" value="1"/>
</dbReference>
<dbReference type="eggNOG" id="COG0840">
    <property type="taxonomic scope" value="Bacteria"/>
</dbReference>
<dbReference type="AlphaFoldDB" id="N2ACY3"/>
<evidence type="ECO:0000256" key="2">
    <source>
        <dbReference type="ARBA" id="ARBA00022475"/>
    </source>
</evidence>
<evidence type="ECO:0008006" key="14">
    <source>
        <dbReference type="Google" id="ProtNLM"/>
    </source>
</evidence>
<dbReference type="SUPFAM" id="SSF58104">
    <property type="entry name" value="Methyl-accepting chemotaxis protein (MCP) signaling domain"/>
    <property type="match status" value="1"/>
</dbReference>
<proteinExistence type="inferred from homology"/>
<evidence type="ECO:0000259" key="11">
    <source>
        <dbReference type="PROSITE" id="PS50885"/>
    </source>
</evidence>
<dbReference type="GO" id="GO:0005886">
    <property type="term" value="C:plasma membrane"/>
    <property type="evidence" value="ECO:0007669"/>
    <property type="project" value="UniProtKB-SubCell"/>
</dbReference>
<evidence type="ECO:0000313" key="13">
    <source>
        <dbReference type="Proteomes" id="UP000012589"/>
    </source>
</evidence>
<dbReference type="SMART" id="SM00283">
    <property type="entry name" value="MA"/>
    <property type="match status" value="1"/>
</dbReference>
<evidence type="ECO:0000256" key="5">
    <source>
        <dbReference type="ARBA" id="ARBA00023136"/>
    </source>
</evidence>
<accession>N2ACY3</accession>
<dbReference type="Gene3D" id="1.10.287.950">
    <property type="entry name" value="Methyl-accepting chemotaxis protein"/>
    <property type="match status" value="1"/>
</dbReference>
<dbReference type="STRING" id="1235802.C823_02431"/>
<dbReference type="InterPro" id="IPR004090">
    <property type="entry name" value="Chemotax_Me-accpt_rcpt"/>
</dbReference>
<dbReference type="HOGENOM" id="CLU_000445_107_19_9"/>
<dbReference type="GO" id="GO:0007165">
    <property type="term" value="P:signal transduction"/>
    <property type="evidence" value="ECO:0007669"/>
    <property type="project" value="UniProtKB-KW"/>
</dbReference>
<protein>
    <recommendedName>
        <fullName evidence="14">Methyl-accepting transducer domain-containing protein</fullName>
    </recommendedName>
</protein>
<feature type="domain" description="Methyl-accepting transducer" evidence="10">
    <location>
        <begin position="239"/>
        <end position="496"/>
    </location>
</feature>
<evidence type="ECO:0000256" key="3">
    <source>
        <dbReference type="ARBA" id="ARBA00022692"/>
    </source>
</evidence>
<evidence type="ECO:0000256" key="6">
    <source>
        <dbReference type="ARBA" id="ARBA00023224"/>
    </source>
</evidence>
<dbReference type="EMBL" id="AQFT01000072">
    <property type="protein sequence ID" value="EMZ27307.1"/>
    <property type="molecule type" value="Genomic_DNA"/>
</dbReference>
<dbReference type="PATRIC" id="fig|1235802.3.peg.2571"/>
<keyword evidence="5 9" id="KW-0472">Membrane</keyword>
<comment type="subcellular location">
    <subcellularLocation>
        <location evidence="1">Cell membrane</location>
        <topology evidence="1">Multi-pass membrane protein</topology>
    </subcellularLocation>
</comment>
<dbReference type="InterPro" id="IPR003660">
    <property type="entry name" value="HAMP_dom"/>
</dbReference>
<evidence type="ECO:0000256" key="7">
    <source>
        <dbReference type="ARBA" id="ARBA00029447"/>
    </source>
</evidence>